<evidence type="ECO:0008006" key="3">
    <source>
        <dbReference type="Google" id="ProtNLM"/>
    </source>
</evidence>
<dbReference type="InterPro" id="IPR010865">
    <property type="entry name" value="DUF1499"/>
</dbReference>
<reference evidence="1 2" key="1">
    <citation type="submission" date="2016-10" db="EMBL/GenBank/DDBJ databases">
        <authorList>
            <person name="de Groot N.N."/>
        </authorList>
    </citation>
    <scope>NUCLEOTIDE SEQUENCE [LARGE SCALE GENOMIC DNA]</scope>
    <source>
        <strain evidence="1 2">DSM 14858</strain>
    </source>
</reference>
<dbReference type="AlphaFoldDB" id="A0A1H7MDX5"/>
<evidence type="ECO:0000313" key="2">
    <source>
        <dbReference type="Proteomes" id="UP000199283"/>
    </source>
</evidence>
<dbReference type="Pfam" id="PF07386">
    <property type="entry name" value="DUF1499"/>
    <property type="match status" value="1"/>
</dbReference>
<sequence>MIIRSLVLAAVGLTALGLTYVRIAPTDPAVWNVDPTKAIRSGKPNDYLVADGGNRPAIVSDVPPADLLSRIDAVAMAEVGVTRLAGSPDEGLITYVQRSRIIGFPDAISVSARPDGMDSRLNIWSRSRYGQYDFGVNRARVERWLAALNLG</sequence>
<dbReference type="STRING" id="188906.SAMN04488526_1897"/>
<gene>
    <name evidence="1" type="ORF">SAMN04488526_1897</name>
</gene>
<keyword evidence="2" id="KW-1185">Reference proteome</keyword>
<dbReference type="RefSeq" id="WP_092762162.1">
    <property type="nucleotide sequence ID" value="NZ_FNZQ01000003.1"/>
</dbReference>
<dbReference type="OrthoDB" id="8479024at2"/>
<name>A0A1H7MDX5_9RHOB</name>
<evidence type="ECO:0000313" key="1">
    <source>
        <dbReference type="EMBL" id="SEL09403.1"/>
    </source>
</evidence>
<dbReference type="Proteomes" id="UP000199283">
    <property type="component" value="Unassembled WGS sequence"/>
</dbReference>
<proteinExistence type="predicted"/>
<protein>
    <recommendedName>
        <fullName evidence="3">DUF1499 domain-containing protein</fullName>
    </recommendedName>
</protein>
<accession>A0A1H7MDX5</accession>
<organism evidence="1 2">
    <name type="scientific">Jannaschia helgolandensis</name>
    <dbReference type="NCBI Taxonomy" id="188906"/>
    <lineage>
        <taxon>Bacteria</taxon>
        <taxon>Pseudomonadati</taxon>
        <taxon>Pseudomonadota</taxon>
        <taxon>Alphaproteobacteria</taxon>
        <taxon>Rhodobacterales</taxon>
        <taxon>Roseobacteraceae</taxon>
        <taxon>Jannaschia</taxon>
    </lineage>
</organism>
<dbReference type="EMBL" id="FNZQ01000003">
    <property type="protein sequence ID" value="SEL09403.1"/>
    <property type="molecule type" value="Genomic_DNA"/>
</dbReference>